<feature type="region of interest" description="Disordered" evidence="1">
    <location>
        <begin position="26"/>
        <end position="53"/>
    </location>
</feature>
<evidence type="ECO:0000256" key="1">
    <source>
        <dbReference type="SAM" id="MobiDB-lite"/>
    </source>
</evidence>
<reference evidence="2" key="2">
    <citation type="submission" date="2021-01" db="EMBL/GenBank/DDBJ databases">
        <authorList>
            <person name="Schikora-Tamarit M.A."/>
        </authorList>
    </citation>
    <scope>NUCLEOTIDE SEQUENCE</scope>
    <source>
        <strain evidence="2">CBS6075</strain>
    </source>
</reference>
<dbReference type="RefSeq" id="XP_046059413.1">
    <property type="nucleotide sequence ID" value="XM_046206771.1"/>
</dbReference>
<reference evidence="2" key="1">
    <citation type="journal article" date="2021" name="Open Biol.">
        <title>Shared evolutionary footprints suggest mitochondrial oxidative damage underlies multiple complex I losses in fungi.</title>
        <authorList>
            <person name="Schikora-Tamarit M.A."/>
            <person name="Marcet-Houben M."/>
            <person name="Nosek J."/>
            <person name="Gabaldon T."/>
        </authorList>
    </citation>
    <scope>NUCLEOTIDE SEQUENCE</scope>
    <source>
        <strain evidence="2">CBS6075</strain>
    </source>
</reference>
<evidence type="ECO:0000313" key="3">
    <source>
        <dbReference type="Proteomes" id="UP000769157"/>
    </source>
</evidence>
<dbReference type="Proteomes" id="UP000769157">
    <property type="component" value="Unassembled WGS sequence"/>
</dbReference>
<evidence type="ECO:0000313" key="2">
    <source>
        <dbReference type="EMBL" id="KAH3662324.1"/>
    </source>
</evidence>
<gene>
    <name evidence="2" type="ORF">OGAPHI_005575</name>
</gene>
<sequence>MNKESDGLATAATNVPSDRLLATMLSKRATSDSNGGTSPIFHLLTRSPSNSAPSSPWFTVEYLYGEPPDLRWSLNSLLNINNGPSFMDPMPWICGTCDISPSFLRSQMANEPSSLAEAKKWGLNGSTFT</sequence>
<comment type="caution">
    <text evidence="2">The sequence shown here is derived from an EMBL/GenBank/DDBJ whole genome shotgun (WGS) entry which is preliminary data.</text>
</comment>
<accession>A0A9P8P0B2</accession>
<name>A0A9P8P0B2_9ASCO</name>
<proteinExistence type="predicted"/>
<keyword evidence="3" id="KW-1185">Reference proteome</keyword>
<dbReference type="AlphaFoldDB" id="A0A9P8P0B2"/>
<protein>
    <submittedName>
        <fullName evidence="2">Uncharacterized protein</fullName>
    </submittedName>
</protein>
<organism evidence="2 3">
    <name type="scientific">Ogataea philodendri</name>
    <dbReference type="NCBI Taxonomy" id="1378263"/>
    <lineage>
        <taxon>Eukaryota</taxon>
        <taxon>Fungi</taxon>
        <taxon>Dikarya</taxon>
        <taxon>Ascomycota</taxon>
        <taxon>Saccharomycotina</taxon>
        <taxon>Pichiomycetes</taxon>
        <taxon>Pichiales</taxon>
        <taxon>Pichiaceae</taxon>
        <taxon>Ogataea</taxon>
    </lineage>
</organism>
<dbReference type="GeneID" id="70237539"/>
<dbReference type="EMBL" id="JAEUBE010000378">
    <property type="protein sequence ID" value="KAH3662324.1"/>
    <property type="molecule type" value="Genomic_DNA"/>
</dbReference>